<proteinExistence type="predicted"/>
<reference evidence="6" key="1">
    <citation type="submission" date="2021-01" db="EMBL/GenBank/DDBJ databases">
        <authorList>
            <person name="Eckstrom K.M.E."/>
        </authorList>
    </citation>
    <scope>NUCLEOTIDE SEQUENCE</scope>
    <source>
        <strain evidence="6">UVCC 0001</strain>
    </source>
</reference>
<dbReference type="PANTHER" id="PTHR23139">
    <property type="entry name" value="RNA-BINDING PROTEIN"/>
    <property type="match status" value="1"/>
</dbReference>
<dbReference type="InterPro" id="IPR035979">
    <property type="entry name" value="RBD_domain_sf"/>
</dbReference>
<gene>
    <name evidence="6" type="ORF">QBZ16_003339</name>
</gene>
<dbReference type="SUPFAM" id="SSF54928">
    <property type="entry name" value="RNA-binding domain, RBD"/>
    <property type="match status" value="1"/>
</dbReference>
<dbReference type="PROSITE" id="PS50102">
    <property type="entry name" value="RRM"/>
    <property type="match status" value="1"/>
</dbReference>
<dbReference type="EMBL" id="JASFZW010000004">
    <property type="protein sequence ID" value="KAK2078499.1"/>
    <property type="molecule type" value="Genomic_DNA"/>
</dbReference>
<keyword evidence="7" id="KW-1185">Reference proteome</keyword>
<organism evidence="6 7">
    <name type="scientific">Prototheca wickerhamii</name>
    <dbReference type="NCBI Taxonomy" id="3111"/>
    <lineage>
        <taxon>Eukaryota</taxon>
        <taxon>Viridiplantae</taxon>
        <taxon>Chlorophyta</taxon>
        <taxon>core chlorophytes</taxon>
        <taxon>Trebouxiophyceae</taxon>
        <taxon>Chlorellales</taxon>
        <taxon>Chlorellaceae</taxon>
        <taxon>Prototheca</taxon>
    </lineage>
</organism>
<sequence length="161" mass="17108">MDAPEAVTSQEERAPIYEVERVRPPVLPAIAPIPGAPPVPMAGGAGLVPDPYKLMPNLLGQAAQAPSQATRPQRRLYVGGLPTPCYDFQLTAFLNQALVASGICSPIPGKVPIIGCQLTAEKNFAFIEFGDVPDCTAALQLDGIPYMGSVLKIKRPKEFTP</sequence>
<dbReference type="Proteomes" id="UP001255856">
    <property type="component" value="Unassembled WGS sequence"/>
</dbReference>
<accession>A0AAD9IHB4</accession>
<keyword evidence="1" id="KW-0507">mRNA processing</keyword>
<dbReference type="GO" id="GO:0006397">
    <property type="term" value="P:mRNA processing"/>
    <property type="evidence" value="ECO:0007669"/>
    <property type="project" value="UniProtKB-KW"/>
</dbReference>
<evidence type="ECO:0000256" key="3">
    <source>
        <dbReference type="ARBA" id="ARBA00023187"/>
    </source>
</evidence>
<dbReference type="InterPro" id="IPR000504">
    <property type="entry name" value="RRM_dom"/>
</dbReference>
<dbReference type="AlphaFoldDB" id="A0AAD9IHB4"/>
<evidence type="ECO:0000313" key="6">
    <source>
        <dbReference type="EMBL" id="KAK2078499.1"/>
    </source>
</evidence>
<evidence type="ECO:0000313" key="7">
    <source>
        <dbReference type="Proteomes" id="UP001255856"/>
    </source>
</evidence>
<dbReference type="GO" id="GO:0003723">
    <property type="term" value="F:RNA binding"/>
    <property type="evidence" value="ECO:0007669"/>
    <property type="project" value="UniProtKB-UniRule"/>
</dbReference>
<comment type="caution">
    <text evidence="6">The sequence shown here is derived from an EMBL/GenBank/DDBJ whole genome shotgun (WGS) entry which is preliminary data.</text>
</comment>
<keyword evidence="3" id="KW-0508">mRNA splicing</keyword>
<dbReference type="Gene3D" id="3.30.70.330">
    <property type="match status" value="1"/>
</dbReference>
<evidence type="ECO:0000256" key="2">
    <source>
        <dbReference type="ARBA" id="ARBA00022884"/>
    </source>
</evidence>
<dbReference type="InterPro" id="IPR012677">
    <property type="entry name" value="Nucleotide-bd_a/b_plait_sf"/>
</dbReference>
<feature type="domain" description="RRM" evidence="5">
    <location>
        <begin position="74"/>
        <end position="158"/>
    </location>
</feature>
<protein>
    <recommendedName>
        <fullName evidence="5">RRM domain-containing protein</fullName>
    </recommendedName>
</protein>
<evidence type="ECO:0000256" key="1">
    <source>
        <dbReference type="ARBA" id="ARBA00022664"/>
    </source>
</evidence>
<dbReference type="GO" id="GO:0008380">
    <property type="term" value="P:RNA splicing"/>
    <property type="evidence" value="ECO:0007669"/>
    <property type="project" value="UniProtKB-KW"/>
</dbReference>
<evidence type="ECO:0000259" key="5">
    <source>
        <dbReference type="PROSITE" id="PS50102"/>
    </source>
</evidence>
<name>A0AAD9IHB4_PROWI</name>
<evidence type="ECO:0000256" key="4">
    <source>
        <dbReference type="PROSITE-ProRule" id="PRU00176"/>
    </source>
</evidence>
<keyword evidence="2 4" id="KW-0694">RNA-binding</keyword>